<dbReference type="RefSeq" id="WP_092177948.1">
    <property type="nucleotide sequence ID" value="NZ_FNZH01000008.1"/>
</dbReference>
<reference evidence="2" key="1">
    <citation type="submission" date="2016-10" db="EMBL/GenBank/DDBJ databases">
        <authorList>
            <person name="Varghese N."/>
            <person name="Submissions S."/>
        </authorList>
    </citation>
    <scope>NUCLEOTIDE SEQUENCE [LARGE SCALE GENOMIC DNA]</scope>
    <source>
        <strain evidence="2">IBRC-M 10761</strain>
    </source>
</reference>
<dbReference type="Gene3D" id="3.40.50.300">
    <property type="entry name" value="P-loop containing nucleotide triphosphate hydrolases"/>
    <property type="match status" value="1"/>
</dbReference>
<evidence type="ECO:0000313" key="2">
    <source>
        <dbReference type="Proteomes" id="UP000199403"/>
    </source>
</evidence>
<name>A0A1H7AV83_9BACT</name>
<dbReference type="InterPro" id="IPR050238">
    <property type="entry name" value="DNA_Rep/Repair_Clamp_Loader"/>
</dbReference>
<dbReference type="STRING" id="1416801.SAMN05192553_10894"/>
<protein>
    <submittedName>
        <fullName evidence="1">DNA polymerase-3 subunit delta</fullName>
    </submittedName>
</protein>
<keyword evidence="2" id="KW-1185">Reference proteome</keyword>
<dbReference type="OrthoDB" id="9811073at2"/>
<dbReference type="GO" id="GO:0006261">
    <property type="term" value="P:DNA-templated DNA replication"/>
    <property type="evidence" value="ECO:0007669"/>
    <property type="project" value="TreeGrafter"/>
</dbReference>
<organism evidence="1 2">
    <name type="scientific">Cyclobacterium xiamenense</name>
    <dbReference type="NCBI Taxonomy" id="1297121"/>
    <lineage>
        <taxon>Bacteria</taxon>
        <taxon>Pseudomonadati</taxon>
        <taxon>Bacteroidota</taxon>
        <taxon>Cytophagia</taxon>
        <taxon>Cytophagales</taxon>
        <taxon>Cyclobacteriaceae</taxon>
        <taxon>Cyclobacterium</taxon>
    </lineage>
</organism>
<dbReference type="PANTHER" id="PTHR11669">
    <property type="entry name" value="REPLICATION FACTOR C / DNA POLYMERASE III GAMMA-TAU SUBUNIT"/>
    <property type="match status" value="1"/>
</dbReference>
<dbReference type="PANTHER" id="PTHR11669:SF8">
    <property type="entry name" value="DNA POLYMERASE III SUBUNIT DELTA"/>
    <property type="match status" value="1"/>
</dbReference>
<accession>A0A1H7AV83</accession>
<dbReference type="Pfam" id="PF13177">
    <property type="entry name" value="DNA_pol3_delta2"/>
    <property type="match status" value="1"/>
</dbReference>
<sequence>MLFSSIPGLEETKGKLVNAIKKDHLAHALLFHGKEGSPTLSLALALATYVNCTQPGESDSCGTCPSCLKMEKLIHPDLNFVMPLPAPPKSKEKEKEADSNEDKVDHLASWRSFVREKTYGNFPDWNAHLGSKKPLSISKNAARQIVKTLSLKSFEGGYKMMLIWAPETMHPSAANALLKILEEPPAKTLFLMVSQHPETLLTTILSRTQKIHVRSFSDEEVQNYLIRSGLSSTVAAQQIAPLADGNLREAIQLSQNVADKNTLLFRDWLRDCYAVDIPALLRFSEQLSFTGKEAQKSLLLTGVNVIRESLLNRAQVPELMRTDEADREFIVKFSSSVLTDEKLSKLYTLLNEAHYHIERNANAKILFLDLAFSLARIIKAG</sequence>
<dbReference type="Proteomes" id="UP000199403">
    <property type="component" value="Unassembled WGS sequence"/>
</dbReference>
<dbReference type="EMBL" id="FNZH01000008">
    <property type="protein sequence ID" value="SEJ68544.1"/>
    <property type="molecule type" value="Genomic_DNA"/>
</dbReference>
<dbReference type="InterPro" id="IPR027417">
    <property type="entry name" value="P-loop_NTPase"/>
</dbReference>
<proteinExistence type="predicted"/>
<gene>
    <name evidence="1" type="ORF">SAMN05192553_10894</name>
</gene>
<dbReference type="AlphaFoldDB" id="A0A1H7AV83"/>
<evidence type="ECO:0000313" key="1">
    <source>
        <dbReference type="EMBL" id="SEJ68544.1"/>
    </source>
</evidence>
<dbReference type="SUPFAM" id="SSF52540">
    <property type="entry name" value="P-loop containing nucleoside triphosphate hydrolases"/>
    <property type="match status" value="1"/>
</dbReference>